<evidence type="ECO:0000313" key="2">
    <source>
        <dbReference type="EMBL" id="EQM62494.1"/>
    </source>
</evidence>
<protein>
    <submittedName>
        <fullName evidence="2">Uncharacterized protein</fullName>
    </submittedName>
</protein>
<gene>
    <name evidence="2" type="ORF">H359_0831</name>
</gene>
<name>A0ABN0MZ35_9CHLA</name>
<feature type="region of interest" description="Disordered" evidence="1">
    <location>
        <begin position="36"/>
        <end position="130"/>
    </location>
</feature>
<evidence type="ECO:0000313" key="3">
    <source>
        <dbReference type="Proteomes" id="UP000016064"/>
    </source>
</evidence>
<evidence type="ECO:0000256" key="1">
    <source>
        <dbReference type="SAM" id="MobiDB-lite"/>
    </source>
</evidence>
<dbReference type="EMBL" id="APJW01000003">
    <property type="protein sequence ID" value="EQM62494.1"/>
    <property type="molecule type" value="Genomic_DNA"/>
</dbReference>
<proteinExistence type="predicted"/>
<keyword evidence="3" id="KW-1185">Reference proteome</keyword>
<feature type="compositionally biased region" description="Polar residues" evidence="1">
    <location>
        <begin position="75"/>
        <end position="117"/>
    </location>
</feature>
<organism evidence="2 3">
    <name type="scientific">Chlamydia ibidis 10-1398/6</name>
    <dbReference type="NCBI Taxonomy" id="1046581"/>
    <lineage>
        <taxon>Bacteria</taxon>
        <taxon>Pseudomonadati</taxon>
        <taxon>Chlamydiota</taxon>
        <taxon>Chlamydiia</taxon>
        <taxon>Chlamydiales</taxon>
        <taxon>Chlamydiaceae</taxon>
        <taxon>Chlamydia/Chlamydophila group</taxon>
        <taxon>Chlamydia</taxon>
    </lineage>
</organism>
<sequence>MQQNPDNFNIAFLSPETIELEIQIAELISALGQAETLNSEEPCHKHPSTSKEALPPKDDNFLTDSFPKFVRTESPAYSSSNHSTHGAHQSSKNQSLISTRTSSQSPSVASSEKSQITAPFGKGGSIPEQPKSKEKYNELLASAHHKLASSDHKMSPLSVLKSQQSNKDNHSQERNQKQDQQEQEQQEEKDEKNKKNLLLGFKALLNHLQIKCYLLTTYVTHTKCARWNKLALIHVLYQEL</sequence>
<reference evidence="2 3" key="1">
    <citation type="submission" date="2013-07" db="EMBL/GenBank/DDBJ databases">
        <title>Isolation of a new Chlamydia species from the feral Sacred Ibis (Threskiornis aethiopicus): Chlamydia ibidis.</title>
        <authorList>
            <person name="Vorimore F."/>
            <person name="Hsia R.-C."/>
            <person name="Huot-Creasy H."/>
            <person name="Bastian S."/>
            <person name="Deruyter L."/>
            <person name="Passet A."/>
            <person name="Sachse K."/>
            <person name="Bavoil P."/>
            <person name="Myers G."/>
            <person name="Laroucau K."/>
        </authorList>
    </citation>
    <scope>NUCLEOTIDE SEQUENCE [LARGE SCALE GENOMIC DNA]</scope>
    <source>
        <strain evidence="2 3">10-1398/6</strain>
    </source>
</reference>
<feature type="region of interest" description="Disordered" evidence="1">
    <location>
        <begin position="146"/>
        <end position="192"/>
    </location>
</feature>
<comment type="caution">
    <text evidence="2">The sequence shown here is derived from an EMBL/GenBank/DDBJ whole genome shotgun (WGS) entry which is preliminary data.</text>
</comment>
<accession>A0ABN0MZ35</accession>
<dbReference type="Proteomes" id="UP000016064">
    <property type="component" value="Unassembled WGS sequence"/>
</dbReference>
<feature type="compositionally biased region" description="Basic and acidic residues" evidence="1">
    <location>
        <begin position="167"/>
        <end position="180"/>
    </location>
</feature>